<dbReference type="InterPro" id="IPR001387">
    <property type="entry name" value="Cro/C1-type_HTH"/>
</dbReference>
<dbReference type="AlphaFoldDB" id="A0A256FTY6"/>
<protein>
    <submittedName>
        <fullName evidence="3">Addiction module antidote protein, HigA family</fullName>
    </submittedName>
</protein>
<evidence type="ECO:0000313" key="4">
    <source>
        <dbReference type="Proteomes" id="UP000215590"/>
    </source>
</evidence>
<dbReference type="InterPro" id="IPR010982">
    <property type="entry name" value="Lambda_DNA-bd_dom_sf"/>
</dbReference>
<evidence type="ECO:0000259" key="2">
    <source>
        <dbReference type="PROSITE" id="PS50943"/>
    </source>
</evidence>
<dbReference type="PANTHER" id="PTHR36924:SF1">
    <property type="entry name" value="ANTITOXIN HIGA-1"/>
    <property type="match status" value="1"/>
</dbReference>
<dbReference type="GO" id="GO:0003677">
    <property type="term" value="F:DNA binding"/>
    <property type="evidence" value="ECO:0007669"/>
    <property type="project" value="UniProtKB-KW"/>
</dbReference>
<dbReference type="PROSITE" id="PS50943">
    <property type="entry name" value="HTH_CROC1"/>
    <property type="match status" value="1"/>
</dbReference>
<dbReference type="InterPro" id="IPR013430">
    <property type="entry name" value="Toxin_antidote_HigA"/>
</dbReference>
<dbReference type="PANTHER" id="PTHR36924">
    <property type="entry name" value="ANTITOXIN HIGA-1"/>
    <property type="match status" value="1"/>
</dbReference>
<organism evidence="3 4">
    <name type="scientific">Brucella thiophenivorans</name>
    <dbReference type="NCBI Taxonomy" id="571255"/>
    <lineage>
        <taxon>Bacteria</taxon>
        <taxon>Pseudomonadati</taxon>
        <taxon>Pseudomonadota</taxon>
        <taxon>Alphaproteobacteria</taxon>
        <taxon>Hyphomicrobiales</taxon>
        <taxon>Brucellaceae</taxon>
        <taxon>Brucella/Ochrobactrum group</taxon>
        <taxon>Brucella</taxon>
    </lineage>
</organism>
<proteinExistence type="predicted"/>
<dbReference type="SUPFAM" id="SSF47413">
    <property type="entry name" value="lambda repressor-like DNA-binding domains"/>
    <property type="match status" value="1"/>
</dbReference>
<evidence type="ECO:0000256" key="1">
    <source>
        <dbReference type="ARBA" id="ARBA00023125"/>
    </source>
</evidence>
<dbReference type="CDD" id="cd00093">
    <property type="entry name" value="HTH_XRE"/>
    <property type="match status" value="1"/>
</dbReference>
<evidence type="ECO:0000313" key="3">
    <source>
        <dbReference type="EMBL" id="OYR18284.1"/>
    </source>
</evidence>
<dbReference type="OrthoDB" id="1786948at2"/>
<reference evidence="3 4" key="1">
    <citation type="submission" date="2017-07" db="EMBL/GenBank/DDBJ databases">
        <title>Phylogenetic study on the rhizospheric bacterium Ochrobactrum sp. A44.</title>
        <authorList>
            <person name="Krzyzanowska D.M."/>
            <person name="Ossowicki A."/>
            <person name="Rajewska M."/>
            <person name="Maciag T."/>
            <person name="Kaczynski Z."/>
            <person name="Czerwicka M."/>
            <person name="Jafra S."/>
        </authorList>
    </citation>
    <scope>NUCLEOTIDE SEQUENCE [LARGE SCALE GENOMIC DNA]</scope>
    <source>
        <strain evidence="3 4">DSM 7216</strain>
    </source>
</reference>
<dbReference type="Proteomes" id="UP000215590">
    <property type="component" value="Unassembled WGS sequence"/>
</dbReference>
<name>A0A256FTY6_9HYPH</name>
<keyword evidence="1" id="KW-0238">DNA-binding</keyword>
<sequence length="186" mass="21863">MKYENIGQALEFCMKRDRISIAKLAEILEVSTQYVRDILNGKRIPSVDFYSKFSGLFGESNNYWFELVIKSMVNAGSKNAEIVNKTLEIAPYETSFTNLELDGKDNFQDVFDEIFLKTELNYVRLYETSTILPSSLSQIVQENTRMNVKNAFKLARLFSKTPRLRNPYFWLRIQKMQDFKTYKLEK</sequence>
<comment type="caution">
    <text evidence="3">The sequence shown here is derived from an EMBL/GenBank/DDBJ whole genome shotgun (WGS) entry which is preliminary data.</text>
</comment>
<feature type="domain" description="HTH cro/C1-type" evidence="2">
    <location>
        <begin position="10"/>
        <end position="64"/>
    </location>
</feature>
<keyword evidence="4" id="KW-1185">Reference proteome</keyword>
<dbReference type="EMBL" id="NNRJ01000027">
    <property type="protein sequence ID" value="OYR18284.1"/>
    <property type="molecule type" value="Genomic_DNA"/>
</dbReference>
<accession>A0A256FTY6</accession>
<dbReference type="Pfam" id="PF01381">
    <property type="entry name" value="HTH_3"/>
    <property type="match status" value="1"/>
</dbReference>
<dbReference type="RefSeq" id="WP_094507449.1">
    <property type="nucleotide sequence ID" value="NZ_JBHEEK010000015.1"/>
</dbReference>
<dbReference type="SMART" id="SM00530">
    <property type="entry name" value="HTH_XRE"/>
    <property type="match status" value="2"/>
</dbReference>
<dbReference type="Gene3D" id="1.10.260.40">
    <property type="entry name" value="lambda repressor-like DNA-binding domains"/>
    <property type="match status" value="2"/>
</dbReference>
<gene>
    <name evidence="3" type="ORF">CEV31_4296</name>
</gene>